<proteinExistence type="predicted"/>
<gene>
    <name evidence="1" type="ORF">WKI67_34980</name>
</gene>
<accession>A0ACC6Q4U1</accession>
<dbReference type="Proteomes" id="UP001377168">
    <property type="component" value="Unassembled WGS sequence"/>
</dbReference>
<protein>
    <submittedName>
        <fullName evidence="1">Uncharacterized protein</fullName>
    </submittedName>
</protein>
<evidence type="ECO:0000313" key="1">
    <source>
        <dbReference type="EMBL" id="MEJ8638574.1"/>
    </source>
</evidence>
<dbReference type="EMBL" id="JBBKAJ010000022">
    <property type="protein sequence ID" value="MEJ8638574.1"/>
    <property type="molecule type" value="Genomic_DNA"/>
</dbReference>
<name>A0ACC6Q4U1_9ACTN</name>
<reference evidence="1" key="1">
    <citation type="submission" date="2024-03" db="EMBL/GenBank/DDBJ databases">
        <title>Novel Streptomyces species of biotechnological and ecological value are a feature of Machair soil.</title>
        <authorList>
            <person name="Prole J.R."/>
            <person name="Goodfellow M."/>
            <person name="Allenby N."/>
            <person name="Ward A.C."/>
        </authorList>
    </citation>
    <scope>NUCLEOTIDE SEQUENCE</scope>
    <source>
        <strain evidence="1">MS2.AVA.5</strain>
    </source>
</reference>
<keyword evidence="2" id="KW-1185">Reference proteome</keyword>
<comment type="caution">
    <text evidence="1">The sequence shown here is derived from an EMBL/GenBank/DDBJ whole genome shotgun (WGS) entry which is preliminary data.</text>
</comment>
<sequence length="174" mass="18083">MTRTGRSFAEERGRVVSGTVAVLAVLFCAVSAWSYGQARGDGSLAHATSRDEVLADAKEHIVRLTSFDADDPAAGRQEWLDASTGPLHDELKRVKAQKGTTARATVTDAALTALDTRAGTAELIATVRVERAAVAGVTAGAATGSERKRLEAVLARTPDGWKVQSLSAVPVGGA</sequence>
<organism evidence="1 2">
    <name type="scientific">Streptomyces achmelvichensis</name>
    <dbReference type="NCBI Taxonomy" id="3134111"/>
    <lineage>
        <taxon>Bacteria</taxon>
        <taxon>Bacillati</taxon>
        <taxon>Actinomycetota</taxon>
        <taxon>Actinomycetes</taxon>
        <taxon>Kitasatosporales</taxon>
        <taxon>Streptomycetaceae</taxon>
        <taxon>Streptomyces</taxon>
    </lineage>
</organism>
<evidence type="ECO:0000313" key="2">
    <source>
        <dbReference type="Proteomes" id="UP001377168"/>
    </source>
</evidence>